<dbReference type="GO" id="GO:0003968">
    <property type="term" value="F:RNA-directed RNA polymerase activity"/>
    <property type="evidence" value="ECO:0007669"/>
    <property type="project" value="UniProtKB-KW"/>
</dbReference>
<sequence length="424" mass="47381">MKELPYDKTTLLGGVPFNSLLSFRASDRVTAVRTLAERYGRLPVKADPETLLRGLYNLGFEPIPITNDEVWMGFVDQCSALVEKKTHMRIIKDMRQLQDISGRPNFDFIIKTFGKFIKDDPLTAEKAGQGISCWSKEFVHFFGAFARALALAVERSFPPNVLFCFGEKDSIMSTVLSEFALAHEGCYIYCNDFTAFDSTQTRGATMMESKVYKLLGLPEELAELYVSIRASYKLSHPAASYITSWKRCSGETFTLLGNTIYNLAVCGLCCVPAAIAVKGDDSLIYCRDVVDERLFADTAASVGALAKLEHPDVPEFIGYLVHSMVTVPDPVRALCRFLGKSHEQPDKLVEMCRGLYDRFSDRAWRSSDAYGTACGMVAKFWNITTEQAELLLSAVYCYKDGCDFRGWAKPRIRLAAHDAAELMS</sequence>
<feature type="domain" description="RdRp catalytic" evidence="5">
    <location>
        <begin position="186"/>
        <end position="294"/>
    </location>
</feature>
<dbReference type="InterPro" id="IPR043502">
    <property type="entry name" value="DNA/RNA_pol_sf"/>
</dbReference>
<dbReference type="PROSITE" id="PS50507">
    <property type="entry name" value="RDRP_SSRNA_POS"/>
    <property type="match status" value="1"/>
</dbReference>
<dbReference type="InterPro" id="IPR001788">
    <property type="entry name" value="RNA-dep_RNA_pol_alsuvir"/>
</dbReference>
<dbReference type="SUPFAM" id="SSF56672">
    <property type="entry name" value="DNA/RNA polymerases"/>
    <property type="match status" value="1"/>
</dbReference>
<evidence type="ECO:0000256" key="2">
    <source>
        <dbReference type="ARBA" id="ARBA00022679"/>
    </source>
</evidence>
<evidence type="ECO:0000259" key="5">
    <source>
        <dbReference type="PROSITE" id="PS50507"/>
    </source>
</evidence>
<keyword evidence="2" id="KW-0808">Transferase</keyword>
<dbReference type="EMBL" id="OP933684">
    <property type="protein sequence ID" value="WAQ80609.1"/>
    <property type="molecule type" value="Genomic_RNA"/>
</dbReference>
<dbReference type="GO" id="GO:0003723">
    <property type="term" value="F:RNA binding"/>
    <property type="evidence" value="ECO:0007669"/>
    <property type="project" value="InterPro"/>
</dbReference>
<dbReference type="GO" id="GO:0039694">
    <property type="term" value="P:viral RNA genome replication"/>
    <property type="evidence" value="ECO:0007669"/>
    <property type="project" value="InterPro"/>
</dbReference>
<name>A0A9E9GBJ0_9VIRU</name>
<evidence type="ECO:0000313" key="6">
    <source>
        <dbReference type="EMBL" id="WAQ80609.1"/>
    </source>
</evidence>
<reference evidence="6" key="1">
    <citation type="submission" date="2022-11" db="EMBL/GenBank/DDBJ databases">
        <title>Viral composition of fish in Lhasa River revealed by metagenomics.</title>
        <authorList>
            <person name="Xi Y."/>
            <person name="Zhang W."/>
        </authorList>
    </citation>
    <scope>NUCLEOTIDE SEQUENCE</scope>
    <source>
        <strain evidence="6">Fi100hepe1</strain>
    </source>
</reference>
<keyword evidence="1 6" id="KW-0696">RNA-directed RNA polymerase</keyword>
<evidence type="ECO:0000256" key="3">
    <source>
        <dbReference type="ARBA" id="ARBA00022695"/>
    </source>
</evidence>
<evidence type="ECO:0000256" key="1">
    <source>
        <dbReference type="ARBA" id="ARBA00022484"/>
    </source>
</evidence>
<protein>
    <submittedName>
        <fullName evidence="6">RNA-dependent RNA polymerase</fullName>
    </submittedName>
</protein>
<keyword evidence="3" id="KW-0548">Nucleotidyltransferase</keyword>
<dbReference type="InterPro" id="IPR007094">
    <property type="entry name" value="RNA-dir_pol_PSvirus"/>
</dbReference>
<evidence type="ECO:0000256" key="4">
    <source>
        <dbReference type="ARBA" id="ARBA00022953"/>
    </source>
</evidence>
<keyword evidence="4" id="KW-0693">Viral RNA replication</keyword>
<organism evidence="6">
    <name type="scientific">Fish-associated hepevirus</name>
    <dbReference type="NCBI Taxonomy" id="3003971"/>
    <lineage>
        <taxon>Viruses</taxon>
        <taxon>Riboviria</taxon>
        <taxon>Orthornavirae</taxon>
        <taxon>Kitrinoviricota</taxon>
        <taxon>Alsuviricetes</taxon>
        <taxon>Hepelivirales</taxon>
        <taxon>Hepeviridae</taxon>
        <taxon>Hepevirus</taxon>
    </lineage>
</organism>
<proteinExistence type="predicted"/>
<dbReference type="Pfam" id="PF00978">
    <property type="entry name" value="RdRP_2"/>
    <property type="match status" value="1"/>
</dbReference>
<accession>A0A9E9GBJ0</accession>
<dbReference type="GO" id="GO:0006351">
    <property type="term" value="P:DNA-templated transcription"/>
    <property type="evidence" value="ECO:0007669"/>
    <property type="project" value="InterPro"/>
</dbReference>